<dbReference type="EMBL" id="JACJMO010000009">
    <property type="protein sequence ID" value="MBM6857536.1"/>
    <property type="molecule type" value="Genomic_DNA"/>
</dbReference>
<dbReference type="InterPro" id="IPR019734">
    <property type="entry name" value="TPR_rpt"/>
</dbReference>
<dbReference type="PANTHER" id="PTHR45586">
    <property type="entry name" value="TPR REPEAT-CONTAINING PROTEIN PA4667"/>
    <property type="match status" value="1"/>
</dbReference>
<keyword evidence="5" id="KW-1185">Reference proteome</keyword>
<feature type="repeat" description="TPR" evidence="3">
    <location>
        <begin position="438"/>
        <end position="471"/>
    </location>
</feature>
<feature type="repeat" description="TPR" evidence="3">
    <location>
        <begin position="87"/>
        <end position="120"/>
    </location>
</feature>
<evidence type="ECO:0000256" key="3">
    <source>
        <dbReference type="PROSITE-ProRule" id="PRU00339"/>
    </source>
</evidence>
<evidence type="ECO:0000256" key="2">
    <source>
        <dbReference type="ARBA" id="ARBA00022803"/>
    </source>
</evidence>
<reference evidence="4 5" key="1">
    <citation type="journal article" date="2021" name="Sci. Rep.">
        <title>The distribution of antibiotic resistance genes in chicken gut microbiota commensals.</title>
        <authorList>
            <person name="Juricova H."/>
            <person name="Matiasovicova J."/>
            <person name="Kubasova T."/>
            <person name="Cejkova D."/>
            <person name="Rychlik I."/>
        </authorList>
    </citation>
    <scope>NUCLEOTIDE SEQUENCE [LARGE SCALE GENOMIC DNA]</scope>
    <source>
        <strain evidence="4 5">An421</strain>
    </source>
</reference>
<dbReference type="Pfam" id="PF14559">
    <property type="entry name" value="TPR_19"/>
    <property type="match status" value="2"/>
</dbReference>
<dbReference type="AlphaFoldDB" id="A0AA41D975"/>
<keyword evidence="2 3" id="KW-0802">TPR repeat</keyword>
<keyword evidence="1" id="KW-0677">Repeat</keyword>
<dbReference type="Pfam" id="PF13432">
    <property type="entry name" value="TPR_16"/>
    <property type="match status" value="1"/>
</dbReference>
<dbReference type="SUPFAM" id="SSF48452">
    <property type="entry name" value="TPR-like"/>
    <property type="match status" value="1"/>
</dbReference>
<organism evidence="4 5">
    <name type="scientific">Caecibacteroides pullorum</name>
    <dbReference type="NCBI Taxonomy" id="2725562"/>
    <lineage>
        <taxon>Bacteria</taxon>
        <taxon>Pseudomonadati</taxon>
        <taxon>Bacteroidota</taxon>
        <taxon>Bacteroidia</taxon>
        <taxon>Bacteroidales</taxon>
        <taxon>Bacteroidaceae</taxon>
        <taxon>Caecibacteroides</taxon>
    </lineage>
</organism>
<dbReference type="PROSITE" id="PS50005">
    <property type="entry name" value="TPR"/>
    <property type="match status" value="4"/>
</dbReference>
<evidence type="ECO:0000313" key="5">
    <source>
        <dbReference type="Proteomes" id="UP000698924"/>
    </source>
</evidence>
<feature type="repeat" description="TPR" evidence="3">
    <location>
        <begin position="223"/>
        <end position="256"/>
    </location>
</feature>
<dbReference type="Proteomes" id="UP000698924">
    <property type="component" value="Unassembled WGS sequence"/>
</dbReference>
<dbReference type="SUPFAM" id="SSF81901">
    <property type="entry name" value="HCP-like"/>
    <property type="match status" value="1"/>
</dbReference>
<gene>
    <name evidence="4" type="ORF">H6D15_07995</name>
</gene>
<dbReference type="PROSITE" id="PS51257">
    <property type="entry name" value="PROKAR_LIPOPROTEIN"/>
    <property type="match status" value="1"/>
</dbReference>
<feature type="repeat" description="TPR" evidence="3">
    <location>
        <begin position="542"/>
        <end position="575"/>
    </location>
</feature>
<dbReference type="PANTHER" id="PTHR45586:SF1">
    <property type="entry name" value="LIPOPOLYSACCHARIDE ASSEMBLY PROTEIN B"/>
    <property type="match status" value="1"/>
</dbReference>
<accession>A0AA41D975</accession>
<evidence type="ECO:0000256" key="1">
    <source>
        <dbReference type="ARBA" id="ARBA00022737"/>
    </source>
</evidence>
<proteinExistence type="predicted"/>
<dbReference type="InterPro" id="IPR051012">
    <property type="entry name" value="CellSynth/LPSAsmb/PSIAsmb"/>
</dbReference>
<evidence type="ECO:0000313" key="4">
    <source>
        <dbReference type="EMBL" id="MBM6857536.1"/>
    </source>
</evidence>
<sequence>MRYKLNKWLGTILAICLLMSCGMVREGNRTKISASTTTIVMADTLAPALQRKYNYFFLEAVRMKTQQKYDAAFDLLQHCLRIRPNAPSALFELSQFYMALKQEEQAVISLEKAVHYAPDNYWYAQGLVNLYLQQQNTEKATVLLEDMTIRFPDKLDPIYNLLDIYNRQQLYDKVLVLLNRLEEKLGKSEQISMEKFRIYLQQDDRKNAFREIESLVSEYPNDLRYQVVLGDVYLDNNKTEEAYTLYQKVLTEEPDNAMALYSMASYYEKTGQKELYNQQLDTILLNKKVEPATKLEVMRRLIVQNEQAGQDSTRIITLFDRIMEQESDDANMPMLYAQYLLSKGMNKQSIPVLNKVLDIDPTNTAARMTLLGEAVRSEDYQEIIRLCEAGVEANPDMLEFYFYLAIAYNQAERTDDALAICQKALTHVTKDSKKEVVSDFYAIIGDAWHTKDKNEEAYAAYDSALVYNPNNIGALNNYAYYLSLERKNLDKAEEMSYKTVKAEPQNATYLDTYAWILFEKENYVQARLYIDQAMKSDEEKSAEVVEHCGDIYYMVNEVEQAVKYWQQALDMGSDSETLKQKIKQRKYIREPEKRLNKNECKE</sequence>
<dbReference type="Gene3D" id="1.25.40.10">
    <property type="entry name" value="Tetratricopeptide repeat domain"/>
    <property type="match status" value="4"/>
</dbReference>
<protein>
    <submittedName>
        <fullName evidence="4">Tetratricopeptide repeat protein</fullName>
    </submittedName>
</protein>
<dbReference type="InterPro" id="IPR011990">
    <property type="entry name" value="TPR-like_helical_dom_sf"/>
</dbReference>
<comment type="caution">
    <text evidence="4">The sequence shown here is derived from an EMBL/GenBank/DDBJ whole genome shotgun (WGS) entry which is preliminary data.</text>
</comment>
<dbReference type="SMART" id="SM00028">
    <property type="entry name" value="TPR"/>
    <property type="match status" value="7"/>
</dbReference>
<name>A0AA41D975_9BACT</name>